<evidence type="ECO:0000259" key="1">
    <source>
        <dbReference type="Pfam" id="PF01402"/>
    </source>
</evidence>
<proteinExistence type="predicted"/>
<gene>
    <name evidence="2" type="ORF">AVDCRST_MAG02-3889</name>
</gene>
<evidence type="ECO:0000313" key="2">
    <source>
        <dbReference type="EMBL" id="CAA9469052.1"/>
    </source>
</evidence>
<dbReference type="InterPro" id="IPR010985">
    <property type="entry name" value="Ribbon_hlx_hlx"/>
</dbReference>
<dbReference type="AlphaFoldDB" id="A0A6J4RGC8"/>
<dbReference type="CDD" id="cd21631">
    <property type="entry name" value="RHH_CopG_NikR-like"/>
    <property type="match status" value="1"/>
</dbReference>
<dbReference type="SUPFAM" id="SSF47598">
    <property type="entry name" value="Ribbon-helix-helix"/>
    <property type="match status" value="1"/>
</dbReference>
<name>A0A6J4RGC8_9ACTN</name>
<reference evidence="2" key="1">
    <citation type="submission" date="2020-02" db="EMBL/GenBank/DDBJ databases">
        <authorList>
            <person name="Meier V. D."/>
        </authorList>
    </citation>
    <scope>NUCLEOTIDE SEQUENCE</scope>
    <source>
        <strain evidence="2">AVDCRST_MAG02</strain>
    </source>
</reference>
<dbReference type="Pfam" id="PF01402">
    <property type="entry name" value="RHH_1"/>
    <property type="match status" value="1"/>
</dbReference>
<organism evidence="2">
    <name type="scientific">uncultured Rubrobacteraceae bacterium</name>
    <dbReference type="NCBI Taxonomy" id="349277"/>
    <lineage>
        <taxon>Bacteria</taxon>
        <taxon>Bacillati</taxon>
        <taxon>Actinomycetota</taxon>
        <taxon>Rubrobacteria</taxon>
        <taxon>Rubrobacterales</taxon>
        <taxon>Rubrobacteraceae</taxon>
        <taxon>environmental samples</taxon>
    </lineage>
</organism>
<sequence length="72" mass="8076">MKKTTVYLPDDLKAALGRVADERGQSEAELIREAVGDLVRGSERPRPRLPLFHSDDPTLAERVDEELRGFGE</sequence>
<dbReference type="EMBL" id="CADCVH010000102">
    <property type="protein sequence ID" value="CAA9469052.1"/>
    <property type="molecule type" value="Genomic_DNA"/>
</dbReference>
<dbReference type="Gene3D" id="1.10.1220.10">
    <property type="entry name" value="Met repressor-like"/>
    <property type="match status" value="1"/>
</dbReference>
<dbReference type="InterPro" id="IPR013321">
    <property type="entry name" value="Arc_rbn_hlx_hlx"/>
</dbReference>
<dbReference type="InterPro" id="IPR002145">
    <property type="entry name" value="CopG"/>
</dbReference>
<feature type="domain" description="Ribbon-helix-helix protein CopG" evidence="1">
    <location>
        <begin position="2"/>
        <end position="35"/>
    </location>
</feature>
<protein>
    <recommendedName>
        <fullName evidence="1">Ribbon-helix-helix protein CopG domain-containing protein</fullName>
    </recommendedName>
</protein>
<accession>A0A6J4RGC8</accession>
<dbReference type="GO" id="GO:0006355">
    <property type="term" value="P:regulation of DNA-templated transcription"/>
    <property type="evidence" value="ECO:0007669"/>
    <property type="project" value="InterPro"/>
</dbReference>